<keyword evidence="3" id="KW-1003">Cell membrane</keyword>
<dbReference type="PANTHER" id="PTHR30474">
    <property type="entry name" value="CELL CYCLE PROTEIN"/>
    <property type="match status" value="1"/>
</dbReference>
<accession>A0ABP8ZQB3</accession>
<keyword evidence="24" id="KW-1185">Reference proteome</keyword>
<dbReference type="RefSeq" id="WP_345434718.1">
    <property type="nucleotide sequence ID" value="NZ_BAABKO010000001.1"/>
</dbReference>
<comment type="subcellular location">
    <subcellularLocation>
        <location evidence="1">Cell membrane</location>
        <topology evidence="1">Multi-pass membrane protein</topology>
    </subcellularLocation>
</comment>
<feature type="transmembrane region" description="Helical" evidence="22">
    <location>
        <begin position="167"/>
        <end position="184"/>
    </location>
</feature>
<keyword evidence="4" id="KW-0132">Cell division</keyword>
<evidence type="ECO:0000256" key="19">
    <source>
        <dbReference type="ARBA" id="ARBA00044770"/>
    </source>
</evidence>
<keyword evidence="11 22" id="KW-0472">Membrane</keyword>
<proteinExistence type="inferred from homology"/>
<evidence type="ECO:0000256" key="5">
    <source>
        <dbReference type="ARBA" id="ARBA00022676"/>
    </source>
</evidence>
<dbReference type="Proteomes" id="UP001501645">
    <property type="component" value="Unassembled WGS sequence"/>
</dbReference>
<protein>
    <recommendedName>
        <fullName evidence="17">Probable peptidoglycan glycosyltransferase FtsW</fullName>
        <ecNumber evidence="19">2.4.99.28</ecNumber>
    </recommendedName>
    <alternativeName>
        <fullName evidence="18">Cell division protein FtsW</fullName>
    </alternativeName>
    <alternativeName>
        <fullName evidence="15">Cell wall polymerase</fullName>
    </alternativeName>
    <alternativeName>
        <fullName evidence="14">Peptidoglycan polymerase</fullName>
    </alternativeName>
</protein>
<evidence type="ECO:0000256" key="21">
    <source>
        <dbReference type="ARBA" id="ARBA00049966"/>
    </source>
</evidence>
<feature type="transmembrane region" description="Helical" evidence="22">
    <location>
        <begin position="212"/>
        <end position="230"/>
    </location>
</feature>
<evidence type="ECO:0000256" key="10">
    <source>
        <dbReference type="ARBA" id="ARBA00022989"/>
    </source>
</evidence>
<keyword evidence="8" id="KW-0133">Cell shape</keyword>
<evidence type="ECO:0000256" key="12">
    <source>
        <dbReference type="ARBA" id="ARBA00023306"/>
    </source>
</evidence>
<dbReference type="PANTHER" id="PTHR30474:SF2">
    <property type="entry name" value="PEPTIDOGLYCAN GLYCOSYLTRANSFERASE FTSW-RELATED"/>
    <property type="match status" value="1"/>
</dbReference>
<feature type="transmembrane region" description="Helical" evidence="22">
    <location>
        <begin position="31"/>
        <end position="53"/>
    </location>
</feature>
<gene>
    <name evidence="23" type="primary">ftsW</name>
    <name evidence="23" type="ORF">GCM10023351_00430</name>
</gene>
<evidence type="ECO:0000256" key="17">
    <source>
        <dbReference type="ARBA" id="ARBA00041185"/>
    </source>
</evidence>
<feature type="transmembrane region" description="Helical" evidence="22">
    <location>
        <begin position="328"/>
        <end position="353"/>
    </location>
</feature>
<evidence type="ECO:0000256" key="9">
    <source>
        <dbReference type="ARBA" id="ARBA00022984"/>
    </source>
</evidence>
<comment type="caution">
    <text evidence="23">The sequence shown here is derived from an EMBL/GenBank/DDBJ whole genome shotgun (WGS) entry which is preliminary data.</text>
</comment>
<comment type="catalytic activity">
    <reaction evidence="20">
        <text>[GlcNAc-(1-&gt;4)-Mur2Ac(oyl-L-Ala-gamma-D-Glu-L-Lys-D-Ala-D-Ala)](n)-di-trans,octa-cis-undecaprenyl diphosphate + beta-D-GlcNAc-(1-&gt;4)-Mur2Ac(oyl-L-Ala-gamma-D-Glu-L-Lys-D-Ala-D-Ala)-di-trans,octa-cis-undecaprenyl diphosphate = [GlcNAc-(1-&gt;4)-Mur2Ac(oyl-L-Ala-gamma-D-Glu-L-Lys-D-Ala-D-Ala)](n+1)-di-trans,octa-cis-undecaprenyl diphosphate + di-trans,octa-cis-undecaprenyl diphosphate + H(+)</text>
        <dbReference type="Rhea" id="RHEA:23708"/>
        <dbReference type="Rhea" id="RHEA-COMP:9602"/>
        <dbReference type="Rhea" id="RHEA-COMP:9603"/>
        <dbReference type="ChEBI" id="CHEBI:15378"/>
        <dbReference type="ChEBI" id="CHEBI:58405"/>
        <dbReference type="ChEBI" id="CHEBI:60033"/>
        <dbReference type="ChEBI" id="CHEBI:78435"/>
        <dbReference type="EC" id="2.4.99.28"/>
    </reaction>
</comment>
<evidence type="ECO:0000313" key="23">
    <source>
        <dbReference type="EMBL" id="GAA4761966.1"/>
    </source>
</evidence>
<evidence type="ECO:0000256" key="13">
    <source>
        <dbReference type="ARBA" id="ARBA00023316"/>
    </source>
</evidence>
<reference evidence="24" key="1">
    <citation type="journal article" date="2019" name="Int. J. Syst. Evol. Microbiol.">
        <title>The Global Catalogue of Microorganisms (GCM) 10K type strain sequencing project: providing services to taxonomists for standard genome sequencing and annotation.</title>
        <authorList>
            <consortium name="The Broad Institute Genomics Platform"/>
            <consortium name="The Broad Institute Genome Sequencing Center for Infectious Disease"/>
            <person name="Wu L."/>
            <person name="Ma J."/>
        </authorList>
    </citation>
    <scope>NUCLEOTIDE SEQUENCE [LARGE SCALE GENOMIC DNA]</scope>
    <source>
        <strain evidence="24">JCM 18537</strain>
    </source>
</reference>
<feature type="transmembrane region" description="Helical" evidence="22">
    <location>
        <begin position="101"/>
        <end position="122"/>
    </location>
</feature>
<evidence type="ECO:0000256" key="16">
    <source>
        <dbReference type="ARBA" id="ARBA00038053"/>
    </source>
</evidence>
<feature type="transmembrane region" description="Helical" evidence="22">
    <location>
        <begin position="73"/>
        <end position="89"/>
    </location>
</feature>
<keyword evidence="12" id="KW-0131">Cell cycle</keyword>
<evidence type="ECO:0000256" key="2">
    <source>
        <dbReference type="ARBA" id="ARBA00004752"/>
    </source>
</evidence>
<dbReference type="NCBIfam" id="TIGR02614">
    <property type="entry name" value="ftsW"/>
    <property type="match status" value="1"/>
</dbReference>
<keyword evidence="6" id="KW-0808">Transferase</keyword>
<feature type="transmembrane region" description="Helical" evidence="22">
    <location>
        <begin position="128"/>
        <end position="155"/>
    </location>
</feature>
<evidence type="ECO:0000256" key="6">
    <source>
        <dbReference type="ARBA" id="ARBA00022679"/>
    </source>
</evidence>
<evidence type="ECO:0000256" key="18">
    <source>
        <dbReference type="ARBA" id="ARBA00041418"/>
    </source>
</evidence>
<dbReference type="EMBL" id="BAABKO010000001">
    <property type="protein sequence ID" value="GAA4761966.1"/>
    <property type="molecule type" value="Genomic_DNA"/>
</dbReference>
<keyword evidence="7 22" id="KW-0812">Transmembrane</keyword>
<dbReference type="InterPro" id="IPR013437">
    <property type="entry name" value="FtsW"/>
</dbReference>
<evidence type="ECO:0000256" key="15">
    <source>
        <dbReference type="ARBA" id="ARBA00033270"/>
    </source>
</evidence>
<evidence type="ECO:0000256" key="20">
    <source>
        <dbReference type="ARBA" id="ARBA00049902"/>
    </source>
</evidence>
<keyword evidence="10 22" id="KW-1133">Transmembrane helix</keyword>
<evidence type="ECO:0000256" key="3">
    <source>
        <dbReference type="ARBA" id="ARBA00022475"/>
    </source>
</evidence>
<evidence type="ECO:0000313" key="24">
    <source>
        <dbReference type="Proteomes" id="UP001501645"/>
    </source>
</evidence>
<keyword evidence="13" id="KW-0961">Cell wall biogenesis/degradation</keyword>
<evidence type="ECO:0000256" key="7">
    <source>
        <dbReference type="ARBA" id="ARBA00022692"/>
    </source>
</evidence>
<comment type="function">
    <text evidence="21">Peptidoglycan polymerase that is essential for cell division.</text>
</comment>
<evidence type="ECO:0000256" key="14">
    <source>
        <dbReference type="ARBA" id="ARBA00032370"/>
    </source>
</evidence>
<dbReference type="EC" id="2.4.99.28" evidence="19"/>
<dbReference type="Pfam" id="PF01098">
    <property type="entry name" value="FTSW_RODA_SPOVE"/>
    <property type="match status" value="1"/>
</dbReference>
<organism evidence="23 24">
    <name type="scientific">Microbacterium gilvum</name>
    <dbReference type="NCBI Taxonomy" id="1336204"/>
    <lineage>
        <taxon>Bacteria</taxon>
        <taxon>Bacillati</taxon>
        <taxon>Actinomycetota</taxon>
        <taxon>Actinomycetes</taxon>
        <taxon>Micrococcales</taxon>
        <taxon>Microbacteriaceae</taxon>
        <taxon>Microbacterium</taxon>
    </lineage>
</organism>
<name>A0ABP8ZQB3_9MICO</name>
<feature type="transmembrane region" description="Helical" evidence="22">
    <location>
        <begin position="365"/>
        <end position="386"/>
    </location>
</feature>
<evidence type="ECO:0000256" key="11">
    <source>
        <dbReference type="ARBA" id="ARBA00023136"/>
    </source>
</evidence>
<comment type="similarity">
    <text evidence="16">Belongs to the SEDS family. FtsW subfamily.</text>
</comment>
<feature type="transmembrane region" description="Helical" evidence="22">
    <location>
        <begin position="299"/>
        <end position="319"/>
    </location>
</feature>
<evidence type="ECO:0000256" key="1">
    <source>
        <dbReference type="ARBA" id="ARBA00004651"/>
    </source>
</evidence>
<evidence type="ECO:0000256" key="4">
    <source>
        <dbReference type="ARBA" id="ARBA00022618"/>
    </source>
</evidence>
<dbReference type="InterPro" id="IPR001182">
    <property type="entry name" value="FtsW/RodA"/>
</dbReference>
<keyword evidence="9" id="KW-0573">Peptidoglycan synthesis</keyword>
<keyword evidence="5" id="KW-0328">Glycosyltransferase</keyword>
<dbReference type="InterPro" id="IPR018365">
    <property type="entry name" value="Cell_cycle_FtsW-rel_CS"/>
</dbReference>
<comment type="pathway">
    <text evidence="2">Cell wall biogenesis; peptidoglycan biosynthesis.</text>
</comment>
<sequence>MTQTTTPPSGTDGPRRALSARVSLGRALQPVPLEFLLILSAVVLLTAFGVVMITSATTVTSLQSGESPFDGGLSQLIVAVVGVPLMLVVSRMPVRVLRRFAWPALIGSLALQLLVILFGRAVGGNQNWIYIGGVSLQPSEFIKLALVIWIAAVLFRKRTLLTSWKHVFVPVIPVAVLAAGLILVGHDLGTAIVVVLIVLGAIFFSGASLRMFVLPTILGAVAVVALAVTSENRLKRILSLLNPDDLSCYLNDCYQPLHGIWGIASGGLFGLGLGNSKEKYDWLPAAADDYIFAIVGEELGLLGCLVVLGLFVVLGWAALRIVRRSDDLFVQIAAGGITVWIIGQALINIGVVLRVFPVLGVPLPFMSAGGSSLIALLVACGVLLACARTLPMRPDPARPPTRPGAARRA</sequence>
<feature type="transmembrane region" description="Helical" evidence="22">
    <location>
        <begin position="190"/>
        <end position="207"/>
    </location>
</feature>
<dbReference type="PROSITE" id="PS00428">
    <property type="entry name" value="FTSW_RODA_SPOVE"/>
    <property type="match status" value="1"/>
</dbReference>
<evidence type="ECO:0000256" key="8">
    <source>
        <dbReference type="ARBA" id="ARBA00022960"/>
    </source>
</evidence>
<evidence type="ECO:0000256" key="22">
    <source>
        <dbReference type="SAM" id="Phobius"/>
    </source>
</evidence>